<dbReference type="AlphaFoldDB" id="A0A916TCV5"/>
<accession>A0A916TCV5</accession>
<keyword evidence="4" id="KW-1185">Reference proteome</keyword>
<comment type="caution">
    <text evidence="3">The sequence shown here is derived from an EMBL/GenBank/DDBJ whole genome shotgun (WGS) entry which is preliminary data.</text>
</comment>
<dbReference type="SUPFAM" id="SSF53448">
    <property type="entry name" value="Nucleotide-diphospho-sugar transferases"/>
    <property type="match status" value="1"/>
</dbReference>
<reference evidence="3" key="2">
    <citation type="submission" date="2020-09" db="EMBL/GenBank/DDBJ databases">
        <authorList>
            <person name="Sun Q."/>
            <person name="Zhou Y."/>
        </authorList>
    </citation>
    <scope>NUCLEOTIDE SEQUENCE</scope>
    <source>
        <strain evidence="3">CGMCC 1.15085</strain>
    </source>
</reference>
<evidence type="ECO:0000313" key="4">
    <source>
        <dbReference type="Proteomes" id="UP000636793"/>
    </source>
</evidence>
<evidence type="ECO:0000259" key="2">
    <source>
        <dbReference type="Pfam" id="PF00535"/>
    </source>
</evidence>
<dbReference type="PANTHER" id="PTHR43685:SF2">
    <property type="entry name" value="GLYCOSYLTRANSFERASE 2-LIKE DOMAIN-CONTAINING PROTEIN"/>
    <property type="match status" value="1"/>
</dbReference>
<sequence length="349" mass="37593">MSVPCNLRRVPAPEPQLTDGVSVIMPILDEERHLAESVTAILRQELPCPVEVILALGPSSDGTDDVAARLRAADDRVKLVTNPTGRTPDALNAAIAAASYDVIARVDGHGILSAGYLATAMRVLDETGAANVGGIMDAEGTTDFERAVAVAMKSKIGVGGVKFKLGGQPGPAETVYLGVFRRSWLRRVGGYDTRFTRAQDWEMNFRIRAAGGIVWFTPELKVTYRPRGSFRTLARQYKQYGQWRRVVARQHKGSINARYLAPPTALAAIAAGTVGGFLWRPLWLIPAGYAGAVTVGGAMISAGSTPSVRCRMPAVLATMHMTWGYGFLTSRIRLSGDAPRALEDRLSDD</sequence>
<protein>
    <recommendedName>
        <fullName evidence="2">Glycosyltransferase 2-like domain-containing protein</fullName>
    </recommendedName>
</protein>
<keyword evidence="1" id="KW-0812">Transmembrane</keyword>
<gene>
    <name evidence="3" type="ORF">GCM10011492_31930</name>
</gene>
<keyword evidence="1" id="KW-0472">Membrane</keyword>
<dbReference type="Gene3D" id="3.90.550.10">
    <property type="entry name" value="Spore Coat Polysaccharide Biosynthesis Protein SpsA, Chain A"/>
    <property type="match status" value="1"/>
</dbReference>
<dbReference type="CDD" id="cd02525">
    <property type="entry name" value="Succinoglycan_BP_ExoA"/>
    <property type="match status" value="1"/>
</dbReference>
<feature type="domain" description="Glycosyltransferase 2-like" evidence="2">
    <location>
        <begin position="22"/>
        <end position="186"/>
    </location>
</feature>
<reference evidence="3" key="1">
    <citation type="journal article" date="2014" name="Int. J. Syst. Evol. Microbiol.">
        <title>Complete genome sequence of Corynebacterium casei LMG S-19264T (=DSM 44701T), isolated from a smear-ripened cheese.</title>
        <authorList>
            <consortium name="US DOE Joint Genome Institute (JGI-PGF)"/>
            <person name="Walter F."/>
            <person name="Albersmeier A."/>
            <person name="Kalinowski J."/>
            <person name="Ruckert C."/>
        </authorList>
    </citation>
    <scope>NUCLEOTIDE SEQUENCE</scope>
    <source>
        <strain evidence="3">CGMCC 1.15085</strain>
    </source>
</reference>
<dbReference type="InterPro" id="IPR001173">
    <property type="entry name" value="Glyco_trans_2-like"/>
</dbReference>
<dbReference type="EMBL" id="BMHI01000005">
    <property type="protein sequence ID" value="GGB38773.1"/>
    <property type="molecule type" value="Genomic_DNA"/>
</dbReference>
<dbReference type="PANTHER" id="PTHR43685">
    <property type="entry name" value="GLYCOSYLTRANSFERASE"/>
    <property type="match status" value="1"/>
</dbReference>
<name>A0A916TCV5_9MICO</name>
<feature type="transmembrane region" description="Helical" evidence="1">
    <location>
        <begin position="259"/>
        <end position="277"/>
    </location>
</feature>
<dbReference type="InterPro" id="IPR029044">
    <property type="entry name" value="Nucleotide-diphossugar_trans"/>
</dbReference>
<dbReference type="InterPro" id="IPR050834">
    <property type="entry name" value="Glycosyltransf_2"/>
</dbReference>
<keyword evidence="1" id="KW-1133">Transmembrane helix</keyword>
<feature type="transmembrane region" description="Helical" evidence="1">
    <location>
        <begin position="283"/>
        <end position="302"/>
    </location>
</feature>
<evidence type="ECO:0000256" key="1">
    <source>
        <dbReference type="SAM" id="Phobius"/>
    </source>
</evidence>
<organism evidence="3 4">
    <name type="scientific">Flexivirga endophytica</name>
    <dbReference type="NCBI Taxonomy" id="1849103"/>
    <lineage>
        <taxon>Bacteria</taxon>
        <taxon>Bacillati</taxon>
        <taxon>Actinomycetota</taxon>
        <taxon>Actinomycetes</taxon>
        <taxon>Micrococcales</taxon>
        <taxon>Dermacoccaceae</taxon>
        <taxon>Flexivirga</taxon>
    </lineage>
</organism>
<proteinExistence type="predicted"/>
<evidence type="ECO:0000313" key="3">
    <source>
        <dbReference type="EMBL" id="GGB38773.1"/>
    </source>
</evidence>
<dbReference type="Pfam" id="PF00535">
    <property type="entry name" value="Glycos_transf_2"/>
    <property type="match status" value="1"/>
</dbReference>
<dbReference type="Proteomes" id="UP000636793">
    <property type="component" value="Unassembled WGS sequence"/>
</dbReference>